<proteinExistence type="predicted"/>
<dbReference type="Proteomes" id="UP001239111">
    <property type="component" value="Chromosome 2"/>
</dbReference>
<reference evidence="1" key="1">
    <citation type="submission" date="2023-04" db="EMBL/GenBank/DDBJ databases">
        <title>A chromosome-level genome assembly of the parasitoid wasp Eretmocerus hayati.</title>
        <authorList>
            <person name="Zhong Y."/>
            <person name="Liu S."/>
            <person name="Liu Y."/>
        </authorList>
    </citation>
    <scope>NUCLEOTIDE SEQUENCE</scope>
    <source>
        <strain evidence="1">ZJU_SS_LIU_2023</strain>
    </source>
</reference>
<keyword evidence="2" id="KW-1185">Reference proteome</keyword>
<dbReference type="EMBL" id="CM056742">
    <property type="protein sequence ID" value="KAJ8679870.1"/>
    <property type="molecule type" value="Genomic_DNA"/>
</dbReference>
<name>A0ACC2P8E7_9HYME</name>
<evidence type="ECO:0000313" key="1">
    <source>
        <dbReference type="EMBL" id="KAJ8679870.1"/>
    </source>
</evidence>
<sequence>MSVILYYHPISQPARALYIFMKKCNIPFDLKFVNLRKNEQQSPEFEKLNPFKKVPIIDHNGFILSESVAILRYLSRKFNCDDHWYPKDIDNQARVDQYLEWQHSNTRHYCTSFFLHKYLLPLKTQNPANEKEVAKAYDQMMICLDQIENIWLKDKPFLTGKTISVADILGACEIEQPRLGGYDPRTGRPNLTAWLNRVIEETSPYYQEAHTDLNQIASQNN</sequence>
<evidence type="ECO:0000313" key="2">
    <source>
        <dbReference type="Proteomes" id="UP001239111"/>
    </source>
</evidence>
<comment type="caution">
    <text evidence="1">The sequence shown here is derived from an EMBL/GenBank/DDBJ whole genome shotgun (WGS) entry which is preliminary data.</text>
</comment>
<gene>
    <name evidence="1" type="ORF">QAD02_015657</name>
</gene>
<accession>A0ACC2P8E7</accession>
<protein>
    <submittedName>
        <fullName evidence="1">Uncharacterized protein</fullName>
    </submittedName>
</protein>
<organism evidence="1 2">
    <name type="scientific">Eretmocerus hayati</name>
    <dbReference type="NCBI Taxonomy" id="131215"/>
    <lineage>
        <taxon>Eukaryota</taxon>
        <taxon>Metazoa</taxon>
        <taxon>Ecdysozoa</taxon>
        <taxon>Arthropoda</taxon>
        <taxon>Hexapoda</taxon>
        <taxon>Insecta</taxon>
        <taxon>Pterygota</taxon>
        <taxon>Neoptera</taxon>
        <taxon>Endopterygota</taxon>
        <taxon>Hymenoptera</taxon>
        <taxon>Apocrita</taxon>
        <taxon>Proctotrupomorpha</taxon>
        <taxon>Chalcidoidea</taxon>
        <taxon>Aphelinidae</taxon>
        <taxon>Aphelininae</taxon>
        <taxon>Eretmocerus</taxon>
    </lineage>
</organism>